<keyword evidence="5" id="KW-1185">Reference proteome</keyword>
<protein>
    <submittedName>
        <fullName evidence="6">Nucleolin</fullName>
    </submittedName>
</protein>
<evidence type="ECO:0000256" key="2">
    <source>
        <dbReference type="PROSITE-ProRule" id="PRU00497"/>
    </source>
</evidence>
<dbReference type="GeneID" id="108671670"/>
<evidence type="ECO:0000256" key="3">
    <source>
        <dbReference type="SAM" id="MobiDB-lite"/>
    </source>
</evidence>
<dbReference type="KEGG" id="hazt:108671670"/>
<reference evidence="6" key="1">
    <citation type="submission" date="2025-08" db="UniProtKB">
        <authorList>
            <consortium name="RefSeq"/>
        </authorList>
    </citation>
    <scope>IDENTIFICATION</scope>
    <source>
        <tissue evidence="6">Whole organism</tissue>
    </source>
</reference>
<feature type="signal peptide" evidence="4">
    <location>
        <begin position="1"/>
        <end position="18"/>
    </location>
</feature>
<organism evidence="5 6">
    <name type="scientific">Hyalella azteca</name>
    <name type="common">Amphipod</name>
    <dbReference type="NCBI Taxonomy" id="294128"/>
    <lineage>
        <taxon>Eukaryota</taxon>
        <taxon>Metazoa</taxon>
        <taxon>Ecdysozoa</taxon>
        <taxon>Arthropoda</taxon>
        <taxon>Crustacea</taxon>
        <taxon>Multicrustacea</taxon>
        <taxon>Malacostraca</taxon>
        <taxon>Eumalacostraca</taxon>
        <taxon>Peracarida</taxon>
        <taxon>Amphipoda</taxon>
        <taxon>Senticaudata</taxon>
        <taxon>Talitrida</taxon>
        <taxon>Talitroidea</taxon>
        <taxon>Hyalellidae</taxon>
        <taxon>Hyalella</taxon>
    </lineage>
</organism>
<proteinExistence type="predicted"/>
<dbReference type="InterPro" id="IPR050468">
    <property type="entry name" value="Cuticle_Struct_Prot"/>
</dbReference>
<accession>A0A8B7NM28</accession>
<dbReference type="InterPro" id="IPR031311">
    <property type="entry name" value="CHIT_BIND_RR_consensus"/>
</dbReference>
<dbReference type="AlphaFoldDB" id="A0A8B7NM28"/>
<dbReference type="RefSeq" id="XP_018014730.1">
    <property type="nucleotide sequence ID" value="XM_018159241.2"/>
</dbReference>
<feature type="compositionally biased region" description="Acidic residues" evidence="3">
    <location>
        <begin position="138"/>
        <end position="175"/>
    </location>
</feature>
<dbReference type="PANTHER" id="PTHR10380">
    <property type="entry name" value="CUTICLE PROTEIN"/>
    <property type="match status" value="1"/>
</dbReference>
<dbReference type="PROSITE" id="PS00233">
    <property type="entry name" value="CHIT_BIND_RR_1"/>
    <property type="match status" value="1"/>
</dbReference>
<sequence length="222" mass="25008">MKFVRASTLVCLVAACFAVPADFGAREGKLKPTQLLRSYKGFVNDFYRKNDAYRLEYNVGDSARFEERTDSGEVSGTYAFVAPEGDEYEFKYQANDEGFKVEGDALPEAPEETDDVKAARAAFFDAYEKQLELAGSGEDSEEDDDEESSEESDENDDDNEESSEEDDDDDDEEEEVKQVPEVNVRGGSRGFGRRRVESPVSRPVVRTVPSFFRAPSQYRRQS</sequence>
<dbReference type="GO" id="GO:0008010">
    <property type="term" value="F:structural constituent of chitin-based larval cuticle"/>
    <property type="evidence" value="ECO:0007669"/>
    <property type="project" value="TreeGrafter"/>
</dbReference>
<feature type="chain" id="PRO_5034161054" evidence="4">
    <location>
        <begin position="19"/>
        <end position="222"/>
    </location>
</feature>
<dbReference type="PROSITE" id="PS51155">
    <property type="entry name" value="CHIT_BIND_RR_2"/>
    <property type="match status" value="1"/>
</dbReference>
<dbReference type="Proteomes" id="UP000694843">
    <property type="component" value="Unplaced"/>
</dbReference>
<feature type="compositionally biased region" description="Low complexity" evidence="3">
    <location>
        <begin position="198"/>
        <end position="210"/>
    </location>
</feature>
<name>A0A8B7NM28_HYAAZ</name>
<dbReference type="OrthoDB" id="8021718at2759"/>
<dbReference type="InterPro" id="IPR000618">
    <property type="entry name" value="Insect_cuticle"/>
</dbReference>
<dbReference type="PANTHER" id="PTHR10380:SF173">
    <property type="entry name" value="CUTICULAR PROTEIN 47EF, ISOFORM C-RELATED"/>
    <property type="match status" value="1"/>
</dbReference>
<evidence type="ECO:0000313" key="5">
    <source>
        <dbReference type="Proteomes" id="UP000694843"/>
    </source>
</evidence>
<dbReference type="GO" id="GO:0062129">
    <property type="term" value="C:chitin-based extracellular matrix"/>
    <property type="evidence" value="ECO:0007669"/>
    <property type="project" value="TreeGrafter"/>
</dbReference>
<gene>
    <name evidence="6" type="primary">LOC108671670</name>
</gene>
<dbReference type="Pfam" id="PF00379">
    <property type="entry name" value="Chitin_bind_4"/>
    <property type="match status" value="1"/>
</dbReference>
<evidence type="ECO:0000256" key="4">
    <source>
        <dbReference type="SAM" id="SignalP"/>
    </source>
</evidence>
<keyword evidence="4" id="KW-0732">Signal</keyword>
<dbReference type="PROSITE" id="PS51257">
    <property type="entry name" value="PROKAR_LIPOPROTEIN"/>
    <property type="match status" value="1"/>
</dbReference>
<evidence type="ECO:0000313" key="6">
    <source>
        <dbReference type="RefSeq" id="XP_018014730.1"/>
    </source>
</evidence>
<evidence type="ECO:0000256" key="1">
    <source>
        <dbReference type="ARBA" id="ARBA00022460"/>
    </source>
</evidence>
<keyword evidence="1 2" id="KW-0193">Cuticle</keyword>
<feature type="region of interest" description="Disordered" evidence="3">
    <location>
        <begin position="133"/>
        <end position="222"/>
    </location>
</feature>